<dbReference type="EMBL" id="FNET01000037">
    <property type="protein sequence ID" value="SDN16802.1"/>
    <property type="molecule type" value="Genomic_DNA"/>
</dbReference>
<dbReference type="RefSeq" id="WP_090011793.1">
    <property type="nucleotide sequence ID" value="NZ_FNET01000019.1"/>
</dbReference>
<accession>A0A1G9YL45</accession>
<evidence type="ECO:0000313" key="2">
    <source>
        <dbReference type="EMBL" id="SDM26349.1"/>
    </source>
</evidence>
<feature type="compositionally biased region" description="Basic and acidic residues" evidence="1">
    <location>
        <begin position="121"/>
        <end position="132"/>
    </location>
</feature>
<dbReference type="EMBL" id="FNET01000034">
    <property type="protein sequence ID" value="SDN09211.1"/>
    <property type="molecule type" value="Genomic_DNA"/>
</dbReference>
<dbReference type="AlphaFoldDB" id="A0A1G9YL45"/>
<dbReference type="EMBL" id="FNET01000019">
    <property type="protein sequence ID" value="SDM26349.1"/>
    <property type="molecule type" value="Genomic_DNA"/>
</dbReference>
<proteinExistence type="predicted"/>
<feature type="region of interest" description="Disordered" evidence="1">
    <location>
        <begin position="107"/>
        <end position="132"/>
    </location>
</feature>
<protein>
    <submittedName>
        <fullName evidence="3">Uncharacterized protein</fullName>
    </submittedName>
</protein>
<sequence length="185" mass="20903">MAAVEDLQELRTGLSVALARVERLIERGSAPPAAADNGAVDVMNLPRTKAIEWVLVHQGRPMRPVEIWSALQAVGRNDPKTEIQVTTYDLWQRGRIDRIGRGVYRTAPSIQPDEQSATDDQNAKAGEEMESRTTDQLRVELMRFEEELRTAGLKENSIRTYVDRTAYFLRWLDGDYEPGSSAHNH</sequence>
<evidence type="ECO:0000313" key="4">
    <source>
        <dbReference type="EMBL" id="SDN16802.1"/>
    </source>
</evidence>
<feature type="compositionally biased region" description="Polar residues" evidence="1">
    <location>
        <begin position="108"/>
        <end position="120"/>
    </location>
</feature>
<reference evidence="3" key="1">
    <citation type="submission" date="2016-10" db="EMBL/GenBank/DDBJ databases">
        <authorList>
            <person name="de Groot N.N."/>
        </authorList>
    </citation>
    <scope>NUCLEOTIDE SEQUENCE [LARGE SCALE GENOMIC DNA]</scope>
    <source>
        <strain evidence="3">DSM 44796</strain>
    </source>
</reference>
<name>A0A1G9YL45_9PSEU</name>
<evidence type="ECO:0000313" key="3">
    <source>
        <dbReference type="EMBL" id="SDN09211.1"/>
    </source>
</evidence>
<reference evidence="5" key="2">
    <citation type="submission" date="2016-10" db="EMBL/GenBank/DDBJ databases">
        <authorList>
            <person name="Varghese N."/>
            <person name="Submissions S."/>
        </authorList>
    </citation>
    <scope>NUCLEOTIDE SEQUENCE [LARGE SCALE GENOMIC DNA]</scope>
    <source>
        <strain evidence="5">DSM 44796</strain>
    </source>
</reference>
<dbReference type="Proteomes" id="UP000199682">
    <property type="component" value="Unassembled WGS sequence"/>
</dbReference>
<organism evidence="3 5">
    <name type="scientific">Lentzea albidocapillata subsp. violacea</name>
    <dbReference type="NCBI Taxonomy" id="128104"/>
    <lineage>
        <taxon>Bacteria</taxon>
        <taxon>Bacillati</taxon>
        <taxon>Actinomycetota</taxon>
        <taxon>Actinomycetes</taxon>
        <taxon>Pseudonocardiales</taxon>
        <taxon>Pseudonocardiaceae</taxon>
        <taxon>Lentzea</taxon>
    </lineage>
</organism>
<evidence type="ECO:0000256" key="1">
    <source>
        <dbReference type="SAM" id="MobiDB-lite"/>
    </source>
</evidence>
<evidence type="ECO:0000313" key="5">
    <source>
        <dbReference type="Proteomes" id="UP000199682"/>
    </source>
</evidence>
<gene>
    <name evidence="2" type="ORF">SAMN04488074_1195</name>
    <name evidence="3" type="ORF">SAMN04488074_1345</name>
    <name evidence="4" type="ORF">SAMN04488074_13739</name>
</gene>